<keyword evidence="2" id="KW-0472">Membrane</keyword>
<feature type="region of interest" description="Disordered" evidence="1">
    <location>
        <begin position="216"/>
        <end position="265"/>
    </location>
</feature>
<organism evidence="4 5">
    <name type="scientific">Nocardiopsis composta</name>
    <dbReference type="NCBI Taxonomy" id="157465"/>
    <lineage>
        <taxon>Bacteria</taxon>
        <taxon>Bacillati</taxon>
        <taxon>Actinomycetota</taxon>
        <taxon>Actinomycetes</taxon>
        <taxon>Streptosporangiales</taxon>
        <taxon>Nocardiopsidaceae</taxon>
        <taxon>Nocardiopsis</taxon>
    </lineage>
</organism>
<evidence type="ECO:0000256" key="2">
    <source>
        <dbReference type="SAM" id="Phobius"/>
    </source>
</evidence>
<feature type="transmembrane region" description="Helical" evidence="2">
    <location>
        <begin position="9"/>
        <end position="30"/>
    </location>
</feature>
<reference evidence="4 5" key="1">
    <citation type="submission" date="2020-08" db="EMBL/GenBank/DDBJ databases">
        <title>Sequencing the genomes of 1000 actinobacteria strains.</title>
        <authorList>
            <person name="Klenk H.-P."/>
        </authorList>
    </citation>
    <scope>NUCLEOTIDE SEQUENCE [LARGE SCALE GENOMIC DNA]</scope>
    <source>
        <strain evidence="4 5">DSM 44551</strain>
    </source>
</reference>
<evidence type="ECO:0000259" key="3">
    <source>
        <dbReference type="Pfam" id="PF16976"/>
    </source>
</evidence>
<dbReference type="Pfam" id="PF16976">
    <property type="entry name" value="RcpC"/>
    <property type="match status" value="1"/>
</dbReference>
<name>A0A7W8QKV4_9ACTN</name>
<evidence type="ECO:0000313" key="5">
    <source>
        <dbReference type="Proteomes" id="UP000572635"/>
    </source>
</evidence>
<accession>A0A7W8QKV4</accession>
<dbReference type="Proteomes" id="UP000572635">
    <property type="component" value="Unassembled WGS sequence"/>
</dbReference>
<gene>
    <name evidence="4" type="ORF">HDA36_002406</name>
</gene>
<keyword evidence="5" id="KW-1185">Reference proteome</keyword>
<feature type="domain" description="Flp pilus assembly protein RcpC/CpaB" evidence="3">
    <location>
        <begin position="113"/>
        <end position="214"/>
    </location>
</feature>
<dbReference type="AlphaFoldDB" id="A0A7W8QKV4"/>
<evidence type="ECO:0000256" key="1">
    <source>
        <dbReference type="SAM" id="MobiDB-lite"/>
    </source>
</evidence>
<proteinExistence type="predicted"/>
<evidence type="ECO:0000313" key="4">
    <source>
        <dbReference type="EMBL" id="MBB5432322.1"/>
    </source>
</evidence>
<dbReference type="NCBIfam" id="TIGR03177">
    <property type="entry name" value="pilus_cpaB"/>
    <property type="match status" value="1"/>
</dbReference>
<dbReference type="InterPro" id="IPR031571">
    <property type="entry name" value="RcpC_dom"/>
</dbReference>
<dbReference type="EMBL" id="JACHDB010000001">
    <property type="protein sequence ID" value="MBB5432322.1"/>
    <property type="molecule type" value="Genomic_DNA"/>
</dbReference>
<keyword evidence="2" id="KW-0812">Transmembrane</keyword>
<feature type="compositionally biased region" description="Gly residues" evidence="1">
    <location>
        <begin position="241"/>
        <end position="265"/>
    </location>
</feature>
<keyword evidence="2" id="KW-1133">Transmembrane helix</keyword>
<dbReference type="RefSeq" id="WP_184391903.1">
    <property type="nucleotide sequence ID" value="NZ_BAAAJD010000042.1"/>
</dbReference>
<dbReference type="InterPro" id="IPR017592">
    <property type="entry name" value="Pilus_assmbl_Flp-typ_CpaB"/>
</dbReference>
<protein>
    <submittedName>
        <fullName evidence="4">Pilus assembly protein CpaB</fullName>
    </submittedName>
</protein>
<comment type="caution">
    <text evidence="4">The sequence shown here is derived from an EMBL/GenBank/DDBJ whole genome shotgun (WGS) entry which is preliminary data.</text>
</comment>
<sequence length="265" mass="28034">MNPRQRRGLLLMIVAGIGAVAVFLTVVSYVNSINRELGTYRTTLRLTEDVAPYQPITEEMVEEHQVPARFFDEDIFISNLEEVLDQPGRQPVSSTYISEGSLLQNSMVIPAPELEAGEREIAIMVNAETGVAGKVSRQSRVDIYATFPSDGDADSCATRVLTDVEVLEVGQVGQSTDESGTTSAVVPVTFRLNPQDTLQLTYAEAFSGSLRLGLISPEGSGDPGDIQFCSSDQAELEEDSGGQGGGGQNGGGQGGGGQDGANGQD</sequence>